<dbReference type="CDD" id="cd00229">
    <property type="entry name" value="SGNH_hydrolase"/>
    <property type="match status" value="1"/>
</dbReference>
<protein>
    <submittedName>
        <fullName evidence="2">Lysophospholipase L1-like esterase</fullName>
    </submittedName>
</protein>
<organism evidence="2 3">
    <name type="scientific">Paenibacillus eucommiae</name>
    <dbReference type="NCBI Taxonomy" id="1355755"/>
    <lineage>
        <taxon>Bacteria</taxon>
        <taxon>Bacillati</taxon>
        <taxon>Bacillota</taxon>
        <taxon>Bacilli</taxon>
        <taxon>Bacillales</taxon>
        <taxon>Paenibacillaceae</taxon>
        <taxon>Paenibacillus</taxon>
    </lineage>
</organism>
<name>A0ABS4IMQ9_9BACL</name>
<dbReference type="InterPro" id="IPR013830">
    <property type="entry name" value="SGNH_hydro"/>
</dbReference>
<gene>
    <name evidence="2" type="ORF">J2Z66_000446</name>
</gene>
<evidence type="ECO:0000313" key="3">
    <source>
        <dbReference type="Proteomes" id="UP001519287"/>
    </source>
</evidence>
<evidence type="ECO:0000259" key="1">
    <source>
        <dbReference type="Pfam" id="PF13472"/>
    </source>
</evidence>
<evidence type="ECO:0000313" key="2">
    <source>
        <dbReference type="EMBL" id="MBP1988851.1"/>
    </source>
</evidence>
<dbReference type="RefSeq" id="WP_209969358.1">
    <property type="nucleotide sequence ID" value="NZ_JAGGLB010000001.1"/>
</dbReference>
<comment type="caution">
    <text evidence="2">The sequence shown here is derived from an EMBL/GenBank/DDBJ whole genome shotgun (WGS) entry which is preliminary data.</text>
</comment>
<dbReference type="InterPro" id="IPR036514">
    <property type="entry name" value="SGNH_hydro_sf"/>
</dbReference>
<dbReference type="SUPFAM" id="SSF52266">
    <property type="entry name" value="SGNH hydrolase"/>
    <property type="match status" value="1"/>
</dbReference>
<dbReference type="Proteomes" id="UP001519287">
    <property type="component" value="Unassembled WGS sequence"/>
</dbReference>
<dbReference type="PANTHER" id="PTHR30383">
    <property type="entry name" value="THIOESTERASE 1/PROTEASE 1/LYSOPHOSPHOLIPASE L1"/>
    <property type="match status" value="1"/>
</dbReference>
<sequence>MSAQLLKLKEAMSKQESFTIITYGDSWTFGSVAEGYYPEMSISESEVIYGSWAEQLKRFLQKNNPNVDFRNQGVPGWQSVQGAEAFDERVLAFKPDCIILNFGINDWKNFAKLEQFQVMMEQMIMKSKQSGCMCLLWISGPLSISSGETYGWHSPIQDQDFPHAFSDFTETLYQLADKHKLLVADAQRDIIDLWESGTDLSGWFYDAIHFTQKGHDRIFESLKRTLSM</sequence>
<accession>A0ABS4IMQ9</accession>
<dbReference type="InterPro" id="IPR051532">
    <property type="entry name" value="Ester_Hydrolysis_Enzymes"/>
</dbReference>
<dbReference type="EMBL" id="JAGGLB010000001">
    <property type="protein sequence ID" value="MBP1988851.1"/>
    <property type="molecule type" value="Genomic_DNA"/>
</dbReference>
<dbReference type="Pfam" id="PF13472">
    <property type="entry name" value="Lipase_GDSL_2"/>
    <property type="match status" value="1"/>
</dbReference>
<keyword evidence="3" id="KW-1185">Reference proteome</keyword>
<dbReference type="Gene3D" id="3.40.50.1110">
    <property type="entry name" value="SGNH hydrolase"/>
    <property type="match status" value="1"/>
</dbReference>
<proteinExistence type="predicted"/>
<feature type="domain" description="SGNH hydrolase-type esterase" evidence="1">
    <location>
        <begin position="23"/>
        <end position="216"/>
    </location>
</feature>
<reference evidence="2 3" key="1">
    <citation type="submission" date="2021-03" db="EMBL/GenBank/DDBJ databases">
        <title>Genomic Encyclopedia of Type Strains, Phase IV (KMG-IV): sequencing the most valuable type-strain genomes for metagenomic binning, comparative biology and taxonomic classification.</title>
        <authorList>
            <person name="Goeker M."/>
        </authorList>
    </citation>
    <scope>NUCLEOTIDE SEQUENCE [LARGE SCALE GENOMIC DNA]</scope>
    <source>
        <strain evidence="2 3">DSM 26048</strain>
    </source>
</reference>